<evidence type="ECO:0000259" key="2">
    <source>
        <dbReference type="Pfam" id="PF01266"/>
    </source>
</evidence>
<accession>A0A0M0HS08</accession>
<dbReference type="GO" id="GO:0005737">
    <property type="term" value="C:cytoplasm"/>
    <property type="evidence" value="ECO:0007669"/>
    <property type="project" value="TreeGrafter"/>
</dbReference>
<evidence type="ECO:0000313" key="3">
    <source>
        <dbReference type="EMBL" id="KOO04393.1"/>
    </source>
</evidence>
<name>A0A0M0HS08_VIBNE</name>
<dbReference type="PATRIC" id="fig|693.5.peg.1154"/>
<dbReference type="InterPro" id="IPR036188">
    <property type="entry name" value="FAD/NAD-bd_sf"/>
</dbReference>
<dbReference type="Gene3D" id="3.50.50.60">
    <property type="entry name" value="FAD/NAD(P)-binding domain"/>
    <property type="match status" value="1"/>
</dbReference>
<dbReference type="EMBL" id="LHPJ01000005">
    <property type="protein sequence ID" value="KOO04393.1"/>
    <property type="molecule type" value="Genomic_DNA"/>
</dbReference>
<protein>
    <submittedName>
        <fullName evidence="3">Oxidoreductase</fullName>
    </submittedName>
</protein>
<dbReference type="PANTHER" id="PTHR13847:SF289">
    <property type="entry name" value="GLYCINE OXIDASE"/>
    <property type="match status" value="1"/>
</dbReference>
<proteinExistence type="predicted"/>
<feature type="domain" description="FAD dependent oxidoreductase" evidence="2">
    <location>
        <begin position="13"/>
        <end position="373"/>
    </location>
</feature>
<dbReference type="Proteomes" id="UP000037515">
    <property type="component" value="Unassembled WGS sequence"/>
</dbReference>
<sequence>MQPNYPQTKASSIAIIGGGIAGATAAVHLAELGLNVTLIEKKDGLISGPPICHLHAGGNLYREISTEQCLVLLKQSIDTARLYPNTVNTRPTVIAVPYVDGGTPEELYERLIAVQSAYRQLVEQDSANKVLGEPEEYYRFYSRDEVEALKEKSQPEHPVCFDDWLIPFAKHTDLDTLKFPIAVVQEPGWSVFRIGAAAELALGKIPNCQLLLQTEVTNLAESESGWQICCQNQSGEPTSLEVDYLVNACGYETGSIDDLAKKPRSRLVEFKAAYVTQWKDYDELWPEVIFHGPRGTPNGMAQLTPYPNGVFQLHGMTKDITLFDDGLVASCERSSQPKLPSRLKDKIVSGWDEQVVIERSRRAIDHMARFVPDYKHATEYGTPLFGAQQIPGSDETLRAADVTFEGQHYARIEVVKGSSALEAAMKLVNQWQLFDYEARSIEELHPVSMSLNAEQVEEKAKLIAASRDYPPELAEYYGE</sequence>
<comment type="caution">
    <text evidence="3">The sequence shown here is derived from an EMBL/GenBank/DDBJ whole genome shotgun (WGS) entry which is preliminary data.</text>
</comment>
<evidence type="ECO:0000256" key="1">
    <source>
        <dbReference type="ARBA" id="ARBA00023002"/>
    </source>
</evidence>
<dbReference type="InterPro" id="IPR006076">
    <property type="entry name" value="FAD-dep_OxRdtase"/>
</dbReference>
<dbReference type="Pfam" id="PF01266">
    <property type="entry name" value="DAO"/>
    <property type="match status" value="1"/>
</dbReference>
<dbReference type="AlphaFoldDB" id="A0A0M0HS08"/>
<reference evidence="4" key="1">
    <citation type="submission" date="2015-08" db="EMBL/GenBank/DDBJ databases">
        <title>Vibrio galatheae sp. nov., a novel member of the Vibrionaceae family isolated from the Solomon Islands.</title>
        <authorList>
            <person name="Giubergia S."/>
            <person name="Machado H."/>
            <person name="Mateiu R.V."/>
            <person name="Gram L."/>
        </authorList>
    </citation>
    <scope>NUCLEOTIDE SEQUENCE [LARGE SCALE GENOMIC DNA]</scope>
    <source>
        <strain evidence="4">DSM 19584</strain>
    </source>
</reference>
<dbReference type="GO" id="GO:0016491">
    <property type="term" value="F:oxidoreductase activity"/>
    <property type="evidence" value="ECO:0007669"/>
    <property type="project" value="UniProtKB-KW"/>
</dbReference>
<dbReference type="STRING" id="693.AKJ17_05670"/>
<keyword evidence="4" id="KW-1185">Reference proteome</keyword>
<dbReference type="OrthoDB" id="1401001at2"/>
<dbReference type="PANTHER" id="PTHR13847">
    <property type="entry name" value="SARCOSINE DEHYDROGENASE-RELATED"/>
    <property type="match status" value="1"/>
</dbReference>
<dbReference type="RefSeq" id="WP_053394807.1">
    <property type="nucleotide sequence ID" value="NZ_LHPJ01000005.1"/>
</dbReference>
<evidence type="ECO:0000313" key="4">
    <source>
        <dbReference type="Proteomes" id="UP000037515"/>
    </source>
</evidence>
<keyword evidence="1" id="KW-0560">Oxidoreductase</keyword>
<organism evidence="3 4">
    <name type="scientific">Vibrio nereis</name>
    <dbReference type="NCBI Taxonomy" id="693"/>
    <lineage>
        <taxon>Bacteria</taxon>
        <taxon>Pseudomonadati</taxon>
        <taxon>Pseudomonadota</taxon>
        <taxon>Gammaproteobacteria</taxon>
        <taxon>Vibrionales</taxon>
        <taxon>Vibrionaceae</taxon>
        <taxon>Vibrio</taxon>
    </lineage>
</organism>
<gene>
    <name evidence="3" type="ORF">AKJ17_05670</name>
</gene>
<dbReference type="SUPFAM" id="SSF51905">
    <property type="entry name" value="FAD/NAD(P)-binding domain"/>
    <property type="match status" value="1"/>
</dbReference>